<dbReference type="eggNOG" id="COG1277">
    <property type="taxonomic scope" value="Bacteria"/>
</dbReference>
<organism evidence="2 3">
    <name type="scientific">Acetobacterium woodii (strain ATCC 29683 / DSM 1030 / JCM 2381 / KCTC 1655 / WB1)</name>
    <dbReference type="NCBI Taxonomy" id="931626"/>
    <lineage>
        <taxon>Bacteria</taxon>
        <taxon>Bacillati</taxon>
        <taxon>Bacillota</taxon>
        <taxon>Clostridia</taxon>
        <taxon>Eubacteriales</taxon>
        <taxon>Eubacteriaceae</taxon>
        <taxon>Acetobacterium</taxon>
    </lineage>
</organism>
<feature type="transmembrane region" description="Helical" evidence="1">
    <location>
        <begin position="20"/>
        <end position="38"/>
    </location>
</feature>
<proteinExistence type="predicted"/>
<protein>
    <submittedName>
        <fullName evidence="2">ABC transport system permease protein</fullName>
    </submittedName>
</protein>
<reference evidence="3" key="1">
    <citation type="submission" date="2011-07" db="EMBL/GenBank/DDBJ databases">
        <title>Complete genome sequence of Acetobacterium woodii.</title>
        <authorList>
            <person name="Poehlein A."/>
            <person name="Schmidt S."/>
            <person name="Kaster A.-K."/>
            <person name="Goenrich M."/>
            <person name="Vollmers J."/>
            <person name="Thuermer A."/>
            <person name="Gottschalk G."/>
            <person name="Thauer R.K."/>
            <person name="Daniel R."/>
            <person name="Mueller V."/>
        </authorList>
    </citation>
    <scope>NUCLEOTIDE SEQUENCE [LARGE SCALE GENOMIC DNA]</scope>
    <source>
        <strain evidence="3">ATCC 29683 / DSM 1030 / JCM 2381 / KCTC 1655 / WB1</strain>
    </source>
</reference>
<dbReference type="AlphaFoldDB" id="H6LFJ6"/>
<dbReference type="PANTHER" id="PTHR43471:SF14">
    <property type="entry name" value="ABC-2 TYPE TRANSPORT SYSTEM PERMEASE PROTEIN"/>
    <property type="match status" value="1"/>
</dbReference>
<dbReference type="OrthoDB" id="3789452at2"/>
<dbReference type="Pfam" id="PF12679">
    <property type="entry name" value="ABC2_membrane_2"/>
    <property type="match status" value="1"/>
</dbReference>
<keyword evidence="1" id="KW-0472">Membrane</keyword>
<evidence type="ECO:0000313" key="3">
    <source>
        <dbReference type="Proteomes" id="UP000007177"/>
    </source>
</evidence>
<sequence>MKAVLTLAQKEVMAAFRDKIFLIIVGLFVLLSIVSVYIGSSTKNAEMQAYQNIVELLKAQGKVIFPTPPEIFPLSILQNIITYVSMIGAVVAIFLGYEAFNGERNQGTLKLIATRAIYRDQIVTGKLLGGGMVLGLLLGIILIFNLTLFILISGLSPDINEIIRLLTFFMLALIYLMFFYTTTLFVSIKTNNSEFGFLLMMVVWITLSFVVPQLAESQRSFAYTLNATAQTVTQVPTDTLISRTIELFSPTVQFQNISKDLLQVTSETATIAVWKILEKKAGALVNILLPGIVLLIMSYRAAQKEEVS</sequence>
<feature type="transmembrane region" description="Helical" evidence="1">
    <location>
        <begin position="165"/>
        <end position="188"/>
    </location>
</feature>
<dbReference type="PANTHER" id="PTHR43471">
    <property type="entry name" value="ABC TRANSPORTER PERMEASE"/>
    <property type="match status" value="1"/>
</dbReference>
<dbReference type="GO" id="GO:0005886">
    <property type="term" value="C:plasma membrane"/>
    <property type="evidence" value="ECO:0007669"/>
    <property type="project" value="UniProtKB-SubCell"/>
</dbReference>
<keyword evidence="1" id="KW-0812">Transmembrane</keyword>
<dbReference type="GO" id="GO:0140359">
    <property type="term" value="F:ABC-type transporter activity"/>
    <property type="evidence" value="ECO:0007669"/>
    <property type="project" value="InterPro"/>
</dbReference>
<feature type="transmembrane region" description="Helical" evidence="1">
    <location>
        <begin position="127"/>
        <end position="153"/>
    </location>
</feature>
<dbReference type="Proteomes" id="UP000007177">
    <property type="component" value="Chromosome"/>
</dbReference>
<evidence type="ECO:0000256" key="1">
    <source>
        <dbReference type="SAM" id="Phobius"/>
    </source>
</evidence>
<keyword evidence="3" id="KW-1185">Reference proteome</keyword>
<dbReference type="EMBL" id="CP002987">
    <property type="protein sequence ID" value="AFA49483.1"/>
    <property type="molecule type" value="Genomic_DNA"/>
</dbReference>
<dbReference type="HOGENOM" id="CLU_865018_0_0_9"/>
<feature type="transmembrane region" description="Helical" evidence="1">
    <location>
        <begin position="80"/>
        <end position="100"/>
    </location>
</feature>
<dbReference type="STRING" id="931626.Awo_c27300"/>
<feature type="transmembrane region" description="Helical" evidence="1">
    <location>
        <begin position="195"/>
        <end position="215"/>
    </location>
</feature>
<gene>
    <name evidence="2" type="ordered locus">Awo_c27300</name>
</gene>
<feature type="transmembrane region" description="Helical" evidence="1">
    <location>
        <begin position="283"/>
        <end position="302"/>
    </location>
</feature>
<dbReference type="RefSeq" id="WP_014357081.1">
    <property type="nucleotide sequence ID" value="NC_016894.1"/>
</dbReference>
<keyword evidence="1" id="KW-1133">Transmembrane helix</keyword>
<dbReference type="KEGG" id="awo:Awo_c27300"/>
<reference evidence="2 3" key="2">
    <citation type="journal article" date="2012" name="PLoS ONE">
        <title>An ancient pathway combining carbon dioxide fixation with the generation and utilization of a sodium ion gradient for ATP synthesis.</title>
        <authorList>
            <person name="Poehlein A."/>
            <person name="Schmidt S."/>
            <person name="Kaster A.K."/>
            <person name="Goenrich M."/>
            <person name="Vollmers J."/>
            <person name="Thurmer A."/>
            <person name="Bertsch J."/>
            <person name="Schuchmann K."/>
            <person name="Voigt B."/>
            <person name="Hecker M."/>
            <person name="Daniel R."/>
            <person name="Thauer R.K."/>
            <person name="Gottschalk G."/>
            <person name="Muller V."/>
        </authorList>
    </citation>
    <scope>NUCLEOTIDE SEQUENCE [LARGE SCALE GENOMIC DNA]</scope>
    <source>
        <strain evidence="3">ATCC 29683 / DSM 1030 / JCM 2381 / KCTC 1655 / WB1</strain>
    </source>
</reference>
<accession>H6LFJ6</accession>
<evidence type="ECO:0000313" key="2">
    <source>
        <dbReference type="EMBL" id="AFA49483.1"/>
    </source>
</evidence>
<name>H6LFJ6_ACEWD</name>